<dbReference type="InterPro" id="IPR009057">
    <property type="entry name" value="Homeodomain-like_sf"/>
</dbReference>
<evidence type="ECO:0000259" key="5">
    <source>
        <dbReference type="PROSITE" id="PS50977"/>
    </source>
</evidence>
<keyword evidence="7" id="KW-1185">Reference proteome</keyword>
<feature type="domain" description="HTH tetR-type" evidence="5">
    <location>
        <begin position="14"/>
        <end position="74"/>
    </location>
</feature>
<evidence type="ECO:0000313" key="6">
    <source>
        <dbReference type="EMBL" id="TQN42744.1"/>
    </source>
</evidence>
<dbReference type="PANTHER" id="PTHR47506">
    <property type="entry name" value="TRANSCRIPTIONAL REGULATORY PROTEIN"/>
    <property type="match status" value="1"/>
</dbReference>
<dbReference type="PROSITE" id="PS50977">
    <property type="entry name" value="HTH_TETR_2"/>
    <property type="match status" value="1"/>
</dbReference>
<evidence type="ECO:0000256" key="1">
    <source>
        <dbReference type="ARBA" id="ARBA00023015"/>
    </source>
</evidence>
<evidence type="ECO:0000256" key="4">
    <source>
        <dbReference type="PROSITE-ProRule" id="PRU00335"/>
    </source>
</evidence>
<name>A0A543PF94_9ACTN</name>
<organism evidence="6 7">
    <name type="scientific">Blastococcus colisei</name>
    <dbReference type="NCBI Taxonomy" id="1564162"/>
    <lineage>
        <taxon>Bacteria</taxon>
        <taxon>Bacillati</taxon>
        <taxon>Actinomycetota</taxon>
        <taxon>Actinomycetes</taxon>
        <taxon>Geodermatophilales</taxon>
        <taxon>Geodermatophilaceae</taxon>
        <taxon>Blastococcus</taxon>
    </lineage>
</organism>
<proteinExistence type="predicted"/>
<keyword evidence="1" id="KW-0805">Transcription regulation</keyword>
<reference evidence="6 7" key="1">
    <citation type="submission" date="2019-06" db="EMBL/GenBank/DDBJ databases">
        <title>Sequencing the genomes of 1000 actinobacteria strains.</title>
        <authorList>
            <person name="Klenk H.-P."/>
        </authorList>
    </citation>
    <scope>NUCLEOTIDE SEQUENCE [LARGE SCALE GENOMIC DNA]</scope>
    <source>
        <strain evidence="6 7">DSM 46837</strain>
    </source>
</reference>
<evidence type="ECO:0000313" key="7">
    <source>
        <dbReference type="Proteomes" id="UP000319865"/>
    </source>
</evidence>
<sequence>MSEAPARRARRHDPGRRDRLVDTTLDVIARHGVAGATHRAIAHAADVPLGSITYHFATLEELLTAAFTRHVDTVAPRFDERMRAAENHDAVLDYLTDHLTGDLLGSARDLVLTVELYVAAARNPALRAVTQDWMARSRRSLERHFDPVTARELDALVEGLVLHSALSTDPMHRDQIRHALARLTR</sequence>
<dbReference type="Gene3D" id="1.10.357.10">
    <property type="entry name" value="Tetracycline Repressor, domain 2"/>
    <property type="match status" value="1"/>
</dbReference>
<feature type="DNA-binding region" description="H-T-H motif" evidence="4">
    <location>
        <begin position="37"/>
        <end position="56"/>
    </location>
</feature>
<dbReference type="InterPro" id="IPR036271">
    <property type="entry name" value="Tet_transcr_reg_TetR-rel_C_sf"/>
</dbReference>
<keyword evidence="2 4" id="KW-0238">DNA-binding</keyword>
<dbReference type="EMBL" id="VFQE01000001">
    <property type="protein sequence ID" value="TQN42744.1"/>
    <property type="molecule type" value="Genomic_DNA"/>
</dbReference>
<protein>
    <submittedName>
        <fullName evidence="6">TetR family transcriptional regulator</fullName>
    </submittedName>
</protein>
<evidence type="ECO:0000256" key="3">
    <source>
        <dbReference type="ARBA" id="ARBA00023163"/>
    </source>
</evidence>
<dbReference type="Proteomes" id="UP000319865">
    <property type="component" value="Unassembled WGS sequence"/>
</dbReference>
<dbReference type="AlphaFoldDB" id="A0A543PF94"/>
<evidence type="ECO:0000256" key="2">
    <source>
        <dbReference type="ARBA" id="ARBA00023125"/>
    </source>
</evidence>
<gene>
    <name evidence="6" type="ORF">FHU33_2152</name>
</gene>
<dbReference type="InterPro" id="IPR001647">
    <property type="entry name" value="HTH_TetR"/>
</dbReference>
<keyword evidence="3" id="KW-0804">Transcription</keyword>
<dbReference type="Pfam" id="PF00440">
    <property type="entry name" value="TetR_N"/>
    <property type="match status" value="1"/>
</dbReference>
<dbReference type="PANTHER" id="PTHR47506:SF6">
    <property type="entry name" value="HTH-TYPE TRANSCRIPTIONAL REPRESSOR NEMR"/>
    <property type="match status" value="1"/>
</dbReference>
<accession>A0A543PF94</accession>
<dbReference type="SUPFAM" id="SSF48498">
    <property type="entry name" value="Tetracyclin repressor-like, C-terminal domain"/>
    <property type="match status" value="1"/>
</dbReference>
<dbReference type="InterPro" id="IPR041583">
    <property type="entry name" value="TetR_C_31"/>
</dbReference>
<dbReference type="GO" id="GO:0003677">
    <property type="term" value="F:DNA binding"/>
    <property type="evidence" value="ECO:0007669"/>
    <property type="project" value="UniProtKB-UniRule"/>
</dbReference>
<dbReference type="SUPFAM" id="SSF46689">
    <property type="entry name" value="Homeodomain-like"/>
    <property type="match status" value="1"/>
</dbReference>
<dbReference type="RefSeq" id="WP_246063490.1">
    <property type="nucleotide sequence ID" value="NZ_VFQE01000001.1"/>
</dbReference>
<dbReference type="Pfam" id="PF17940">
    <property type="entry name" value="TetR_C_31"/>
    <property type="match status" value="1"/>
</dbReference>
<comment type="caution">
    <text evidence="6">The sequence shown here is derived from an EMBL/GenBank/DDBJ whole genome shotgun (WGS) entry which is preliminary data.</text>
</comment>